<dbReference type="Pfam" id="PF07876">
    <property type="entry name" value="Dabb"/>
    <property type="match status" value="1"/>
</dbReference>
<dbReference type="SMART" id="SM00886">
    <property type="entry name" value="Dabb"/>
    <property type="match status" value="1"/>
</dbReference>
<sequence length="101" mass="11549">MIEHTVTFRLKSAPGSTDEKTFLAAAADLAAIPGVKDFTIRRQTSPKNDHSFGISMKFDNQEEFDFYSNHQAHQDFIKEHWLTTVEDFQEADFESLNTVAH</sequence>
<organism evidence="3 4">
    <name type="scientific">Gimesia panareensis</name>
    <dbReference type="NCBI Taxonomy" id="2527978"/>
    <lineage>
        <taxon>Bacteria</taxon>
        <taxon>Pseudomonadati</taxon>
        <taxon>Planctomycetota</taxon>
        <taxon>Planctomycetia</taxon>
        <taxon>Planctomycetales</taxon>
        <taxon>Planctomycetaceae</taxon>
        <taxon>Gimesia</taxon>
    </lineage>
</organism>
<dbReference type="PANTHER" id="PTHR33178">
    <property type="match status" value="1"/>
</dbReference>
<evidence type="ECO:0000259" key="2">
    <source>
        <dbReference type="PROSITE" id="PS51502"/>
    </source>
</evidence>
<feature type="domain" description="Stress-response A/B barrel" evidence="2">
    <location>
        <begin position="2"/>
        <end position="93"/>
    </location>
</feature>
<dbReference type="Gene3D" id="3.30.70.100">
    <property type="match status" value="1"/>
</dbReference>
<gene>
    <name evidence="3" type="ORF">Pan153_50390</name>
</gene>
<evidence type="ECO:0000313" key="3">
    <source>
        <dbReference type="EMBL" id="QDV20364.1"/>
    </source>
</evidence>
<dbReference type="Proteomes" id="UP000320839">
    <property type="component" value="Chromosome"/>
</dbReference>
<dbReference type="SUPFAM" id="SSF54909">
    <property type="entry name" value="Dimeric alpha+beta barrel"/>
    <property type="match status" value="1"/>
</dbReference>
<dbReference type="OrthoDB" id="9808130at2"/>
<dbReference type="PROSITE" id="PS51502">
    <property type="entry name" value="S_R_A_B_BARREL"/>
    <property type="match status" value="1"/>
</dbReference>
<evidence type="ECO:0000256" key="1">
    <source>
        <dbReference type="ARBA" id="ARBA00011738"/>
    </source>
</evidence>
<proteinExistence type="predicted"/>
<dbReference type="EMBL" id="CP036317">
    <property type="protein sequence ID" value="QDV20364.1"/>
    <property type="molecule type" value="Genomic_DNA"/>
</dbReference>
<dbReference type="InterPro" id="IPR044662">
    <property type="entry name" value="HS1/DABB1-like"/>
</dbReference>
<protein>
    <submittedName>
        <fullName evidence="3">Stress responsive A/B Barrel Domain protein</fullName>
    </submittedName>
</protein>
<name>A0A518FVJ6_9PLAN</name>
<accession>A0A518FVJ6</accession>
<dbReference type="PANTHER" id="PTHR33178:SF10">
    <property type="entry name" value="STRESS-RESPONSE A_B BARREL DOMAIN-CONTAINING PROTEIN"/>
    <property type="match status" value="1"/>
</dbReference>
<evidence type="ECO:0000313" key="4">
    <source>
        <dbReference type="Proteomes" id="UP000320839"/>
    </source>
</evidence>
<dbReference type="InterPro" id="IPR011008">
    <property type="entry name" value="Dimeric_a/b-barrel"/>
</dbReference>
<reference evidence="3 4" key="1">
    <citation type="submission" date="2019-02" db="EMBL/GenBank/DDBJ databases">
        <title>Deep-cultivation of Planctomycetes and their phenomic and genomic characterization uncovers novel biology.</title>
        <authorList>
            <person name="Wiegand S."/>
            <person name="Jogler M."/>
            <person name="Boedeker C."/>
            <person name="Pinto D."/>
            <person name="Vollmers J."/>
            <person name="Rivas-Marin E."/>
            <person name="Kohn T."/>
            <person name="Peeters S.H."/>
            <person name="Heuer A."/>
            <person name="Rast P."/>
            <person name="Oberbeckmann S."/>
            <person name="Bunk B."/>
            <person name="Jeske O."/>
            <person name="Meyerdierks A."/>
            <person name="Storesund J.E."/>
            <person name="Kallscheuer N."/>
            <person name="Luecker S."/>
            <person name="Lage O.M."/>
            <person name="Pohl T."/>
            <person name="Merkel B.J."/>
            <person name="Hornburger P."/>
            <person name="Mueller R.-W."/>
            <person name="Bruemmer F."/>
            <person name="Labrenz M."/>
            <person name="Spormann A.M."/>
            <person name="Op den Camp H."/>
            <person name="Overmann J."/>
            <person name="Amann R."/>
            <person name="Jetten M.S.M."/>
            <person name="Mascher T."/>
            <person name="Medema M.H."/>
            <person name="Devos D.P."/>
            <person name="Kaster A.-K."/>
            <person name="Ovreas L."/>
            <person name="Rohde M."/>
            <person name="Galperin M.Y."/>
            <person name="Jogler C."/>
        </authorList>
    </citation>
    <scope>NUCLEOTIDE SEQUENCE [LARGE SCALE GENOMIC DNA]</scope>
    <source>
        <strain evidence="3 4">Pan153</strain>
    </source>
</reference>
<dbReference type="InterPro" id="IPR013097">
    <property type="entry name" value="Dabb"/>
</dbReference>
<dbReference type="RefSeq" id="WP_145458510.1">
    <property type="nucleotide sequence ID" value="NZ_CP036317.1"/>
</dbReference>
<dbReference type="AlphaFoldDB" id="A0A518FVJ6"/>
<comment type="subunit">
    <text evidence="1">Homodimer.</text>
</comment>